<dbReference type="PANTHER" id="PTHR33420">
    <property type="entry name" value="FIMBRIAL SUBUNIT ELFA-RELATED"/>
    <property type="match status" value="1"/>
</dbReference>
<name>B1TDB5_9BURK</name>
<dbReference type="InterPro" id="IPR000259">
    <property type="entry name" value="Adhesion_dom_fimbrial"/>
</dbReference>
<dbReference type="Gene3D" id="2.60.40.1090">
    <property type="entry name" value="Fimbrial-type adhesion domain"/>
    <property type="match status" value="1"/>
</dbReference>
<gene>
    <name evidence="3" type="ORF">BamMEX5DRAFT_5781</name>
</gene>
<dbReference type="PATRIC" id="fig|396597.7.peg.1769"/>
<dbReference type="Pfam" id="PF00419">
    <property type="entry name" value="Fimbrial"/>
    <property type="match status" value="1"/>
</dbReference>
<evidence type="ECO:0000259" key="2">
    <source>
        <dbReference type="Pfam" id="PF00419"/>
    </source>
</evidence>
<accession>B1TDB5</accession>
<dbReference type="InterPro" id="IPR050263">
    <property type="entry name" value="Bact_Fimbrial_Adh_Pro"/>
</dbReference>
<dbReference type="GO" id="GO:0009289">
    <property type="term" value="C:pilus"/>
    <property type="evidence" value="ECO:0007669"/>
    <property type="project" value="InterPro"/>
</dbReference>
<keyword evidence="1" id="KW-0732">Signal</keyword>
<dbReference type="AlphaFoldDB" id="B1TDB5"/>
<dbReference type="EMBL" id="ABLK01000285">
    <property type="protein sequence ID" value="EDT38436.1"/>
    <property type="molecule type" value="Genomic_DNA"/>
</dbReference>
<feature type="domain" description="Fimbrial-type adhesion" evidence="2">
    <location>
        <begin position="1"/>
        <end position="135"/>
    </location>
</feature>
<evidence type="ECO:0000313" key="3">
    <source>
        <dbReference type="EMBL" id="EDT38436.1"/>
    </source>
</evidence>
<comment type="caution">
    <text evidence="3">The sequence shown here is derived from an EMBL/GenBank/DDBJ whole genome shotgun (WGS) entry which is preliminary data.</text>
</comment>
<evidence type="ECO:0000313" key="4">
    <source>
        <dbReference type="Proteomes" id="UP000004814"/>
    </source>
</evidence>
<dbReference type="SUPFAM" id="SSF49401">
    <property type="entry name" value="Bacterial adhesins"/>
    <property type="match status" value="1"/>
</dbReference>
<reference evidence="3 4" key="1">
    <citation type="submission" date="2008-03" db="EMBL/GenBank/DDBJ databases">
        <title>Sequencing of the draft genome and assembly of Burkholderia ambifaria MEX-5.</title>
        <authorList>
            <consortium name="US DOE Joint Genome Institute (JGI-PGF)"/>
            <person name="Copeland A."/>
            <person name="Lucas S."/>
            <person name="Lapidus A."/>
            <person name="Glavina del Rio T."/>
            <person name="Dalin E."/>
            <person name="Tice H."/>
            <person name="Bruce D."/>
            <person name="Goodwin L."/>
            <person name="Pitluck S."/>
            <person name="Larimer F."/>
            <person name="Land M.L."/>
            <person name="Hauser L."/>
            <person name="Tiedje J."/>
            <person name="Richardson P."/>
        </authorList>
    </citation>
    <scope>NUCLEOTIDE SEQUENCE [LARGE SCALE GENOMIC DNA]</scope>
    <source>
        <strain evidence="3 4">MEX-5</strain>
    </source>
</reference>
<protein>
    <submittedName>
        <fullName evidence="3">Fimbrial protein</fullName>
    </submittedName>
</protein>
<sequence length="135" mass="13729">MGKFGVSAFNGIGSTVGPRSFAISLTCSGGDAGTMTNAHVTLTDSTNPNNTSTTLSLTKESTASGVGLQIMKGDTLVGFGPDSAAVGNTNQWQVGTVMQGQANLTIPLAARYVQTGSKITPGSTDARATFTMSYQ</sequence>
<organism evidence="3 4">
    <name type="scientific">Burkholderia ambifaria MEX-5</name>
    <dbReference type="NCBI Taxonomy" id="396597"/>
    <lineage>
        <taxon>Bacteria</taxon>
        <taxon>Pseudomonadati</taxon>
        <taxon>Pseudomonadota</taxon>
        <taxon>Betaproteobacteria</taxon>
        <taxon>Burkholderiales</taxon>
        <taxon>Burkholderiaceae</taxon>
        <taxon>Burkholderia</taxon>
        <taxon>Burkholderia cepacia complex</taxon>
    </lineage>
</organism>
<dbReference type="GO" id="GO:0043709">
    <property type="term" value="P:cell adhesion involved in single-species biofilm formation"/>
    <property type="evidence" value="ECO:0007669"/>
    <property type="project" value="TreeGrafter"/>
</dbReference>
<dbReference type="Proteomes" id="UP000004814">
    <property type="component" value="Unassembled WGS sequence"/>
</dbReference>
<evidence type="ECO:0000256" key="1">
    <source>
        <dbReference type="ARBA" id="ARBA00022729"/>
    </source>
</evidence>
<proteinExistence type="predicted"/>
<dbReference type="PANTHER" id="PTHR33420:SF3">
    <property type="entry name" value="FIMBRIAL SUBUNIT ELFA"/>
    <property type="match status" value="1"/>
</dbReference>
<dbReference type="InterPro" id="IPR008966">
    <property type="entry name" value="Adhesion_dom_sf"/>
</dbReference>
<dbReference type="InterPro" id="IPR036937">
    <property type="entry name" value="Adhesion_dom_fimbrial_sf"/>
</dbReference>